<dbReference type="Proteomes" id="UP001597034">
    <property type="component" value="Unassembled WGS sequence"/>
</dbReference>
<sequence length="97" mass="10260">MEITLFELHFDGDTSFGPTFGGDDEEDALEEAAADDEVDIDWGDDSESSGLPGPNPVAILVGLVVLALVAFGVKKALGGGAEEESEEFEPEMVEIEE</sequence>
<evidence type="ECO:0000313" key="3">
    <source>
        <dbReference type="Proteomes" id="UP001597034"/>
    </source>
</evidence>
<organism evidence="2 3">
    <name type="scientific">Haloarchaeobius litoreus</name>
    <dbReference type="NCBI Taxonomy" id="755306"/>
    <lineage>
        <taxon>Archaea</taxon>
        <taxon>Methanobacteriati</taxon>
        <taxon>Methanobacteriota</taxon>
        <taxon>Stenosarchaea group</taxon>
        <taxon>Halobacteria</taxon>
        <taxon>Halobacteriales</taxon>
        <taxon>Halorubellaceae</taxon>
        <taxon>Haloarchaeobius</taxon>
    </lineage>
</organism>
<evidence type="ECO:0008006" key="4">
    <source>
        <dbReference type="Google" id="ProtNLM"/>
    </source>
</evidence>
<evidence type="ECO:0000256" key="1">
    <source>
        <dbReference type="SAM" id="MobiDB-lite"/>
    </source>
</evidence>
<feature type="compositionally biased region" description="Acidic residues" evidence="1">
    <location>
        <begin position="81"/>
        <end position="97"/>
    </location>
</feature>
<evidence type="ECO:0000313" key="2">
    <source>
        <dbReference type="EMBL" id="MFD1646195.1"/>
    </source>
</evidence>
<gene>
    <name evidence="2" type="ORF">ACFSBL_10925</name>
</gene>
<reference evidence="2 3" key="1">
    <citation type="journal article" date="2019" name="Int. J. Syst. Evol. Microbiol.">
        <title>The Global Catalogue of Microorganisms (GCM) 10K type strain sequencing project: providing services to taxonomists for standard genome sequencing and annotation.</title>
        <authorList>
            <consortium name="The Broad Institute Genomics Platform"/>
            <consortium name="The Broad Institute Genome Sequencing Center for Infectious Disease"/>
            <person name="Wu L."/>
            <person name="Ma J."/>
        </authorList>
    </citation>
    <scope>NUCLEOTIDE SEQUENCE [LARGE SCALE GENOMIC DNA]</scope>
    <source>
        <strain evidence="2 3">CGMCC 1.10390</strain>
    </source>
</reference>
<feature type="region of interest" description="Disordered" evidence="1">
    <location>
        <begin position="78"/>
        <end position="97"/>
    </location>
</feature>
<comment type="caution">
    <text evidence="2">The sequence shown here is derived from an EMBL/GenBank/DDBJ whole genome shotgun (WGS) entry which is preliminary data.</text>
</comment>
<dbReference type="AlphaFoldDB" id="A0ABD6DK46"/>
<accession>A0ABD6DK46</accession>
<feature type="compositionally biased region" description="Acidic residues" evidence="1">
    <location>
        <begin position="31"/>
        <end position="47"/>
    </location>
</feature>
<keyword evidence="3" id="KW-1185">Reference proteome</keyword>
<dbReference type="RefSeq" id="WP_256398287.1">
    <property type="nucleotide sequence ID" value="NZ_JANHJR010000001.1"/>
</dbReference>
<feature type="region of interest" description="Disordered" evidence="1">
    <location>
        <begin position="31"/>
        <end position="52"/>
    </location>
</feature>
<protein>
    <recommendedName>
        <fullName evidence="4">MYXO-CTERM domain-containing protein</fullName>
    </recommendedName>
</protein>
<dbReference type="EMBL" id="JBHUDO010000002">
    <property type="protein sequence ID" value="MFD1646195.1"/>
    <property type="molecule type" value="Genomic_DNA"/>
</dbReference>
<proteinExistence type="predicted"/>
<name>A0ABD6DK46_9EURY</name>